<dbReference type="SUPFAM" id="SSF52540">
    <property type="entry name" value="P-loop containing nucleoside triphosphate hydrolases"/>
    <property type="match status" value="1"/>
</dbReference>
<dbReference type="PANTHER" id="PTHR36153:SF1">
    <property type="entry name" value="TYPE VI SECRETION SYSTEM COMPONENT TSSM1"/>
    <property type="match status" value="1"/>
</dbReference>
<name>A0A2A7SDK5_BURGA</name>
<protein>
    <submittedName>
        <fullName evidence="5">Type VI secretion system membrane subunit TssM</fullName>
    </submittedName>
</protein>
<dbReference type="Pfam" id="PF06744">
    <property type="entry name" value="IcmF_C"/>
    <property type="match status" value="1"/>
</dbReference>
<dbReference type="CDD" id="cd00882">
    <property type="entry name" value="Ras_like_GTPase"/>
    <property type="match status" value="1"/>
</dbReference>
<evidence type="ECO:0000313" key="6">
    <source>
        <dbReference type="Proteomes" id="UP000220629"/>
    </source>
</evidence>
<dbReference type="Gene3D" id="3.40.50.300">
    <property type="entry name" value="P-loop containing nucleotide triphosphate hydrolases"/>
    <property type="match status" value="1"/>
</dbReference>
<dbReference type="NCBIfam" id="TIGR03348">
    <property type="entry name" value="VI_IcmF"/>
    <property type="match status" value="1"/>
</dbReference>
<dbReference type="InterPro" id="IPR025743">
    <property type="entry name" value="TssM1_N"/>
</dbReference>
<dbReference type="InterPro" id="IPR027417">
    <property type="entry name" value="P-loop_NTPase"/>
</dbReference>
<dbReference type="PANTHER" id="PTHR36153">
    <property type="entry name" value="INNER MEMBRANE PROTEIN-RELATED"/>
    <property type="match status" value="1"/>
</dbReference>
<feature type="transmembrane region" description="Helical" evidence="1">
    <location>
        <begin position="45"/>
        <end position="65"/>
    </location>
</feature>
<evidence type="ECO:0000313" key="5">
    <source>
        <dbReference type="EMBL" id="PEH41499.1"/>
    </source>
</evidence>
<dbReference type="Pfam" id="PF14331">
    <property type="entry name" value="IcmF-related_N"/>
    <property type="match status" value="1"/>
</dbReference>
<dbReference type="InterPro" id="IPR009612">
    <property type="entry name" value="IcmF-rel"/>
</dbReference>
<evidence type="ECO:0000259" key="3">
    <source>
        <dbReference type="Pfam" id="PF06761"/>
    </source>
</evidence>
<proteinExistence type="predicted"/>
<sequence length="1201" mass="130283">MNLLKTWVRSRWFASAVGLALIAVLIWLGGPYLGLGDRQPLASPAARLALILALVLAWLVVLLVLQWRAQRKTARLSGELAGQEAKLAAEEPGSAERAALQQRFREAIDTLRRTRRNGRNLYALPWYVVIGPPGSGKSTLLQNSGLDFPLSERFGNKALRGIGGTRDCDWWFTDEAVFLDTAGRYTTQDSDAAADASAWQAFLTLLRRYRRRRPLNGVIVTMSVSDLLSFDETARQQHMRAVRRRLDELTQYLKVPVPVYLVFTKSDLVAGFGEFFDDLGPELRAQVWGMTFPLEASLDGTACSRFAGEYDLLLERLNTRLLERLHAERDRGRRAAVLSFPQQLGAFREIARQFVEGTFGRNEYGTPPLLRGAYLSSGTQEGAPIDRMLGAVARTFGVDAARVQPGTSQRRTFFVERLLKEVLFRESGLAGTNPRLERQKLLVQIAAYAGITLFTVLMVAGFATSYARNRAYVAEVQDSLKDLPGADTLAGQPDLRSYFARALARLEVISDTQDSAGRYRDHVPLLMRFGLFQGRALHAQAHGAYLRELDGTLLPGVGLRFREGLTDSANDPQTLYGYLKGYLMLGEPQHLVPDELAALARQEWQRLFPDDPAIRKALDKHFTARVEDPQKPRALSLDSGLVDQARATLKTADLATLIYGSVKLDADRSGVSPVRLDESLGLLGNVFRRKSGTPLAQPLPVLFTRPYFAYEVNGGLDRSVDGFVKDYWVFDTGRVDPLARSRYAQQVLTLYEQDYIRNWDGLLGDLQLQPVLSIQDASALAAKLSGPSSPLKALLNLVRDNTSDLLRSGPAGANGASGVAGVAGVSGTEAGEQAKTIGENIAARRALNTRLAGELRTAGAPLPYGVTLASRNHGGGQDAGSQPGAAIEAHFAQIDQLSLGSPGATPLDHTIGVLDQLGKTLLTMNDLSDPSAQNNPALLSARQEAQQLPPQVAGLISGLTGKSADLVASGGSAALADQFRAAAGNDCASFVDGRYPFASGGATDIPLQNFTELFGGGGRFDAFFKSALAARVDTGGSAWRWKPNLPPGPSGVLAGAQLADEIRQLYFGGGAQVHVGFTLLAPQFDTAIARVVVEVDGQKYDFTANAASVASSSMSWPGPQPGHVVISAFDGSNHPVGTPYRFDGDWSLFHALDAGRLQKEGELRFTASYDFAGHPVKLTIQPASLRNPFLNDAVRRFRCPR</sequence>
<comment type="caution">
    <text evidence="5">The sequence shown here is derived from an EMBL/GenBank/DDBJ whole genome shotgun (WGS) entry which is preliminary data.</text>
</comment>
<feature type="transmembrane region" description="Helical" evidence="1">
    <location>
        <begin position="445"/>
        <end position="467"/>
    </location>
</feature>
<accession>A0A2A7SDK5</accession>
<feature type="domain" description="Type VI secretion system component TssM1 N-terminal" evidence="4">
    <location>
        <begin position="194"/>
        <end position="450"/>
    </location>
</feature>
<keyword evidence="1" id="KW-1133">Transmembrane helix</keyword>
<dbReference type="InterPro" id="IPR053156">
    <property type="entry name" value="T6SS_TssM-like"/>
</dbReference>
<dbReference type="Pfam" id="PF06761">
    <property type="entry name" value="IcmF-related"/>
    <property type="match status" value="1"/>
</dbReference>
<dbReference type="RefSeq" id="WP_098151599.1">
    <property type="nucleotide sequence ID" value="NZ_CP065596.1"/>
</dbReference>
<keyword evidence="1" id="KW-0472">Membrane</keyword>
<feature type="domain" description="IcmF-related" evidence="3">
    <location>
        <begin position="503"/>
        <end position="803"/>
    </location>
</feature>
<feature type="transmembrane region" description="Helical" evidence="1">
    <location>
        <begin position="12"/>
        <end position="33"/>
    </location>
</feature>
<evidence type="ECO:0000259" key="2">
    <source>
        <dbReference type="Pfam" id="PF06744"/>
    </source>
</evidence>
<keyword evidence="1" id="KW-0812">Transmembrane</keyword>
<dbReference type="Proteomes" id="UP000220629">
    <property type="component" value="Unassembled WGS sequence"/>
</dbReference>
<gene>
    <name evidence="5" type="primary">icmF</name>
    <name evidence="5" type="ORF">CRM94_04620</name>
</gene>
<reference evidence="6" key="1">
    <citation type="submission" date="2017-09" db="EMBL/GenBank/DDBJ databases">
        <title>FDA dAtabase for Regulatory Grade micrObial Sequences (FDA-ARGOS): Supporting development and validation of Infectious Disease Dx tests.</title>
        <authorList>
            <person name="Minogue T."/>
            <person name="Wolcott M."/>
            <person name="Wasieloski L."/>
            <person name="Aguilar W."/>
            <person name="Moore D."/>
            <person name="Tallon L."/>
            <person name="Sadzewicz L."/>
            <person name="Ott S."/>
            <person name="Zhao X."/>
            <person name="Nagaraj S."/>
            <person name="Vavikolanu K."/>
            <person name="Aluvathingal J."/>
            <person name="Nadendla S."/>
            <person name="Sichtig H."/>
        </authorList>
    </citation>
    <scope>NUCLEOTIDE SEQUENCE [LARGE SCALE GENOMIC DNA]</scope>
    <source>
        <strain evidence="6">FDAARGOS_390</strain>
    </source>
</reference>
<dbReference type="AlphaFoldDB" id="A0A2A7SDK5"/>
<organism evidence="5 6">
    <name type="scientific">Burkholderia gladioli</name>
    <name type="common">Pseudomonas marginata</name>
    <name type="synonym">Phytomonas marginata</name>
    <dbReference type="NCBI Taxonomy" id="28095"/>
    <lineage>
        <taxon>Bacteria</taxon>
        <taxon>Pseudomonadati</taxon>
        <taxon>Pseudomonadota</taxon>
        <taxon>Betaproteobacteria</taxon>
        <taxon>Burkholderiales</taxon>
        <taxon>Burkholderiaceae</taxon>
        <taxon>Burkholderia</taxon>
    </lineage>
</organism>
<dbReference type="InterPro" id="IPR017731">
    <property type="entry name" value="TssM1-like"/>
</dbReference>
<evidence type="ECO:0000256" key="1">
    <source>
        <dbReference type="SAM" id="Phobius"/>
    </source>
</evidence>
<dbReference type="InterPro" id="IPR010623">
    <property type="entry name" value="IcmF_C"/>
</dbReference>
<feature type="domain" description="Type VI secretion system IcmF C-terminal" evidence="2">
    <location>
        <begin position="1078"/>
        <end position="1182"/>
    </location>
</feature>
<evidence type="ECO:0000259" key="4">
    <source>
        <dbReference type="Pfam" id="PF14331"/>
    </source>
</evidence>
<dbReference type="EMBL" id="PDDY01000001">
    <property type="protein sequence ID" value="PEH41499.1"/>
    <property type="molecule type" value="Genomic_DNA"/>
</dbReference>